<organism evidence="2">
    <name type="scientific">Hexamita inflata</name>
    <dbReference type="NCBI Taxonomy" id="28002"/>
    <lineage>
        <taxon>Eukaryota</taxon>
        <taxon>Metamonada</taxon>
        <taxon>Diplomonadida</taxon>
        <taxon>Hexamitidae</taxon>
        <taxon>Hexamitinae</taxon>
        <taxon>Hexamita</taxon>
    </lineage>
</organism>
<name>A0AA86RNM8_9EUKA</name>
<comment type="caution">
    <text evidence="2">The sequence shown here is derived from an EMBL/GenBank/DDBJ whole genome shotgun (WGS) entry which is preliminary data.</text>
</comment>
<dbReference type="EMBL" id="CAXDID020000040">
    <property type="protein sequence ID" value="CAL5999748.1"/>
    <property type="molecule type" value="Genomic_DNA"/>
</dbReference>
<accession>A0AA86RNM8</accession>
<keyword evidence="1" id="KW-1133">Transmembrane helix</keyword>
<feature type="transmembrane region" description="Helical" evidence="1">
    <location>
        <begin position="12"/>
        <end position="28"/>
    </location>
</feature>
<reference evidence="2" key="1">
    <citation type="submission" date="2023-06" db="EMBL/GenBank/DDBJ databases">
        <authorList>
            <person name="Kurt Z."/>
        </authorList>
    </citation>
    <scope>NUCLEOTIDE SEQUENCE</scope>
</reference>
<keyword evidence="4" id="KW-1185">Reference proteome</keyword>
<dbReference type="Proteomes" id="UP001642409">
    <property type="component" value="Unassembled WGS sequence"/>
</dbReference>
<evidence type="ECO:0000313" key="4">
    <source>
        <dbReference type="Proteomes" id="UP001642409"/>
    </source>
</evidence>
<gene>
    <name evidence="3" type="ORF">HINF_LOCUS16364</name>
    <name evidence="2" type="ORF">HINF_LOCUS57445</name>
</gene>
<dbReference type="AlphaFoldDB" id="A0AA86RNM8"/>
<feature type="transmembrane region" description="Helical" evidence="1">
    <location>
        <begin position="48"/>
        <end position="70"/>
    </location>
</feature>
<proteinExistence type="predicted"/>
<sequence length="195" mass="22938">MFKTLVWNKLQFVANPGLASIVLYRVILQLNSVVRPDSTERNYPNQFMLLHFVTPSLVEFLIYSGMLYFLPVYQFKSVLLDLSFGPDVQFYSGSFHKVKYKNEDLDNFGFFLRWNSLFHGVLNFNTQYSRSLAQGLMIHMLSKIQLPVIFIVSETFVVNFNMKYALDSTSDFRISIRRQFTFYTTKLEMLIQNIL</sequence>
<keyword evidence="1" id="KW-0472">Membrane</keyword>
<protein>
    <submittedName>
        <fullName evidence="3">Hypothetical_protein</fullName>
    </submittedName>
</protein>
<evidence type="ECO:0000313" key="3">
    <source>
        <dbReference type="EMBL" id="CAL5999748.1"/>
    </source>
</evidence>
<evidence type="ECO:0000256" key="1">
    <source>
        <dbReference type="SAM" id="Phobius"/>
    </source>
</evidence>
<dbReference type="EMBL" id="CATOUU010001064">
    <property type="protein sequence ID" value="CAI9969800.1"/>
    <property type="molecule type" value="Genomic_DNA"/>
</dbReference>
<evidence type="ECO:0000313" key="2">
    <source>
        <dbReference type="EMBL" id="CAI9969800.1"/>
    </source>
</evidence>
<reference evidence="3 4" key="2">
    <citation type="submission" date="2024-07" db="EMBL/GenBank/DDBJ databases">
        <authorList>
            <person name="Akdeniz Z."/>
        </authorList>
    </citation>
    <scope>NUCLEOTIDE SEQUENCE [LARGE SCALE GENOMIC DNA]</scope>
</reference>
<keyword evidence="1" id="KW-0812">Transmembrane</keyword>